<evidence type="ECO:0000256" key="1">
    <source>
        <dbReference type="SAM" id="Phobius"/>
    </source>
</evidence>
<gene>
    <name evidence="2" type="ORF">AVEN_156285_1</name>
</gene>
<proteinExistence type="predicted"/>
<keyword evidence="3" id="KW-1185">Reference proteome</keyword>
<comment type="caution">
    <text evidence="2">The sequence shown here is derived from an EMBL/GenBank/DDBJ whole genome shotgun (WGS) entry which is preliminary data.</text>
</comment>
<dbReference type="OrthoDB" id="6429842at2759"/>
<keyword evidence="1" id="KW-1133">Transmembrane helix</keyword>
<keyword evidence="1" id="KW-0472">Membrane</keyword>
<dbReference type="Proteomes" id="UP000499080">
    <property type="component" value="Unassembled WGS sequence"/>
</dbReference>
<sequence length="432" mass="50120">MSGGRPTTFLYYPKRKGNEYYIKTKDHKVIFTIRDNEPIYAKDKHGNEIYPEENGVQVFIKTSKGPIYAKNALKQEIYPKDKQKNDKPILTQSGVQYAKDKDGNELYPKLADGNEILYDRFAYTATGVMKYPLYKDKRPQYEKDRLTKDEIYHISPKTGTLVIGKDKDGNEVYAKKANGDEFYPAMGIHAKTKDGFPIYAVSDNGEIIFPKDVEGNEYYLKDKNDYDIIYSAKKLLPRYAKDKYGTEIYPVQEMISDFGSYMEVIIREKYALRNNEPYYPLDAYGNEYIIHKKDAKGNFDEEASFPISYPITNDKLVIIPKVKNKPYILKNGVPYLTSKNIMGLLFRDRLGFHDFITHIYSIRDSRSTKKMYKILLSGSSREVIRNRFIHNRVAKTPTLPDETPKKKGIWSSFILLIVFAVIGCFIFFAVRR</sequence>
<dbReference type="EMBL" id="BGPR01036162">
    <property type="protein sequence ID" value="GBO11247.1"/>
    <property type="molecule type" value="Genomic_DNA"/>
</dbReference>
<protein>
    <submittedName>
        <fullName evidence="2">Uncharacterized protein</fullName>
    </submittedName>
</protein>
<evidence type="ECO:0000313" key="2">
    <source>
        <dbReference type="EMBL" id="GBO11247.1"/>
    </source>
</evidence>
<dbReference type="AlphaFoldDB" id="A0A4Y2UI64"/>
<feature type="transmembrane region" description="Helical" evidence="1">
    <location>
        <begin position="409"/>
        <end position="430"/>
    </location>
</feature>
<organism evidence="2 3">
    <name type="scientific">Araneus ventricosus</name>
    <name type="common">Orbweaver spider</name>
    <name type="synonym">Epeira ventricosa</name>
    <dbReference type="NCBI Taxonomy" id="182803"/>
    <lineage>
        <taxon>Eukaryota</taxon>
        <taxon>Metazoa</taxon>
        <taxon>Ecdysozoa</taxon>
        <taxon>Arthropoda</taxon>
        <taxon>Chelicerata</taxon>
        <taxon>Arachnida</taxon>
        <taxon>Araneae</taxon>
        <taxon>Araneomorphae</taxon>
        <taxon>Entelegynae</taxon>
        <taxon>Araneoidea</taxon>
        <taxon>Araneidae</taxon>
        <taxon>Araneus</taxon>
    </lineage>
</organism>
<accession>A0A4Y2UI64</accession>
<reference evidence="2 3" key="1">
    <citation type="journal article" date="2019" name="Sci. Rep.">
        <title>Orb-weaving spider Araneus ventricosus genome elucidates the spidroin gene catalogue.</title>
        <authorList>
            <person name="Kono N."/>
            <person name="Nakamura H."/>
            <person name="Ohtoshi R."/>
            <person name="Moran D.A.P."/>
            <person name="Shinohara A."/>
            <person name="Yoshida Y."/>
            <person name="Fujiwara M."/>
            <person name="Mori M."/>
            <person name="Tomita M."/>
            <person name="Arakawa K."/>
        </authorList>
    </citation>
    <scope>NUCLEOTIDE SEQUENCE [LARGE SCALE GENOMIC DNA]</scope>
</reference>
<keyword evidence="1" id="KW-0812">Transmembrane</keyword>
<name>A0A4Y2UI64_ARAVE</name>
<evidence type="ECO:0000313" key="3">
    <source>
        <dbReference type="Proteomes" id="UP000499080"/>
    </source>
</evidence>